<gene>
    <name evidence="7" type="primary">htrB_2</name>
    <name evidence="7" type="ORF">NCTC9962_06366</name>
</gene>
<organism evidence="7 8">
    <name type="scientific">Escherichia coli</name>
    <dbReference type="NCBI Taxonomy" id="562"/>
    <lineage>
        <taxon>Bacteria</taxon>
        <taxon>Pseudomonadati</taxon>
        <taxon>Pseudomonadota</taxon>
        <taxon>Gammaproteobacteria</taxon>
        <taxon>Enterobacterales</taxon>
        <taxon>Enterobacteriaceae</taxon>
        <taxon>Escherichia</taxon>
    </lineage>
</organism>
<dbReference type="EMBL" id="UGED01000018">
    <property type="protein sequence ID" value="STM14955.1"/>
    <property type="molecule type" value="Genomic_DNA"/>
</dbReference>
<name>A0A377D1X1_ECOLX</name>
<evidence type="ECO:0000256" key="4">
    <source>
        <dbReference type="ARBA" id="ARBA00022679"/>
    </source>
</evidence>
<accession>A0A377D1X1</accession>
<keyword evidence="5" id="KW-0472">Membrane</keyword>
<evidence type="ECO:0000256" key="3">
    <source>
        <dbReference type="ARBA" id="ARBA00022519"/>
    </source>
</evidence>
<keyword evidence="3" id="KW-0997">Cell inner membrane</keyword>
<keyword evidence="4 7" id="KW-0808">Transferase</keyword>
<dbReference type="EC" id="2.3.1.-" evidence="7"/>
<evidence type="ECO:0000256" key="2">
    <source>
        <dbReference type="ARBA" id="ARBA00022475"/>
    </source>
</evidence>
<dbReference type="Pfam" id="PF03279">
    <property type="entry name" value="Lip_A_acyltrans"/>
    <property type="match status" value="1"/>
</dbReference>
<dbReference type="GO" id="GO:0016746">
    <property type="term" value="F:acyltransferase activity"/>
    <property type="evidence" value="ECO:0007669"/>
    <property type="project" value="UniProtKB-KW"/>
</dbReference>
<evidence type="ECO:0000256" key="5">
    <source>
        <dbReference type="ARBA" id="ARBA00023136"/>
    </source>
</evidence>
<dbReference type="GO" id="GO:0005886">
    <property type="term" value="C:plasma membrane"/>
    <property type="evidence" value="ECO:0007669"/>
    <property type="project" value="UniProtKB-SubCell"/>
</dbReference>
<keyword evidence="6 7" id="KW-0012">Acyltransferase</keyword>
<evidence type="ECO:0000313" key="8">
    <source>
        <dbReference type="Proteomes" id="UP000254052"/>
    </source>
</evidence>
<protein>
    <submittedName>
        <fullName evidence="7">Lipid A biosynthesis lauroyl (Or palmitoleoyl) acyltransferase</fullName>
        <ecNumber evidence="7">2.3.1.-</ecNumber>
    </submittedName>
</protein>
<sequence length="48" mass="5526">MIAENFRSLGMALVETGMAWFWPDSRVRKWFDVEGLDNLNAHKCKIAA</sequence>
<dbReference type="Proteomes" id="UP000254052">
    <property type="component" value="Unassembled WGS sequence"/>
</dbReference>
<reference evidence="7 8" key="1">
    <citation type="submission" date="2018-06" db="EMBL/GenBank/DDBJ databases">
        <authorList>
            <consortium name="Pathogen Informatics"/>
            <person name="Doyle S."/>
        </authorList>
    </citation>
    <scope>NUCLEOTIDE SEQUENCE [LARGE SCALE GENOMIC DNA]</scope>
    <source>
        <strain evidence="7 8">NCTC9962</strain>
    </source>
</reference>
<dbReference type="AlphaFoldDB" id="A0A377D1X1"/>
<keyword evidence="2" id="KW-1003">Cell membrane</keyword>
<evidence type="ECO:0000256" key="1">
    <source>
        <dbReference type="ARBA" id="ARBA00004533"/>
    </source>
</evidence>
<evidence type="ECO:0000256" key="6">
    <source>
        <dbReference type="ARBA" id="ARBA00023315"/>
    </source>
</evidence>
<dbReference type="InterPro" id="IPR004960">
    <property type="entry name" value="LipA_acyltrans"/>
</dbReference>
<dbReference type="GO" id="GO:0009247">
    <property type="term" value="P:glycolipid biosynthetic process"/>
    <property type="evidence" value="ECO:0007669"/>
    <property type="project" value="UniProtKB-ARBA"/>
</dbReference>
<proteinExistence type="predicted"/>
<evidence type="ECO:0000313" key="7">
    <source>
        <dbReference type="EMBL" id="STM14955.1"/>
    </source>
</evidence>
<comment type="subcellular location">
    <subcellularLocation>
        <location evidence="1">Cell inner membrane</location>
    </subcellularLocation>
</comment>